<proteinExistence type="predicted"/>
<gene>
    <name evidence="2" type="ORF">GJ744_003141</name>
</gene>
<feature type="region of interest" description="Disordered" evidence="1">
    <location>
        <begin position="1"/>
        <end position="34"/>
    </location>
</feature>
<dbReference type="EMBL" id="JAACFV010000016">
    <property type="protein sequence ID" value="KAF7511908.1"/>
    <property type="molecule type" value="Genomic_DNA"/>
</dbReference>
<dbReference type="OrthoDB" id="10310372at2759"/>
<keyword evidence="3" id="KW-1185">Reference proteome</keyword>
<organism evidence="2 3">
    <name type="scientific">Endocarpon pusillum</name>
    <dbReference type="NCBI Taxonomy" id="364733"/>
    <lineage>
        <taxon>Eukaryota</taxon>
        <taxon>Fungi</taxon>
        <taxon>Dikarya</taxon>
        <taxon>Ascomycota</taxon>
        <taxon>Pezizomycotina</taxon>
        <taxon>Eurotiomycetes</taxon>
        <taxon>Chaetothyriomycetidae</taxon>
        <taxon>Verrucariales</taxon>
        <taxon>Verrucariaceae</taxon>
        <taxon>Endocarpon</taxon>
    </lineage>
</organism>
<accession>A0A8H7AMP8</accession>
<feature type="compositionally biased region" description="Polar residues" evidence="1">
    <location>
        <begin position="13"/>
        <end position="30"/>
    </location>
</feature>
<reference evidence="2" key="1">
    <citation type="submission" date="2020-02" db="EMBL/GenBank/DDBJ databases">
        <authorList>
            <person name="Palmer J.M."/>
        </authorList>
    </citation>
    <scope>NUCLEOTIDE SEQUENCE</scope>
    <source>
        <strain evidence="2">EPUS1.4</strain>
        <tissue evidence="2">Thallus</tissue>
    </source>
</reference>
<name>A0A8H7AMP8_9EURO</name>
<feature type="region of interest" description="Disordered" evidence="1">
    <location>
        <begin position="123"/>
        <end position="155"/>
    </location>
</feature>
<evidence type="ECO:0000256" key="1">
    <source>
        <dbReference type="SAM" id="MobiDB-lite"/>
    </source>
</evidence>
<dbReference type="Proteomes" id="UP000606974">
    <property type="component" value="Unassembled WGS sequence"/>
</dbReference>
<protein>
    <submittedName>
        <fullName evidence="2">Uncharacterized protein</fullName>
    </submittedName>
</protein>
<feature type="region of interest" description="Disordered" evidence="1">
    <location>
        <begin position="172"/>
        <end position="194"/>
    </location>
</feature>
<dbReference type="AlphaFoldDB" id="A0A8H7AMP8"/>
<feature type="compositionally biased region" description="Basic and acidic residues" evidence="1">
    <location>
        <begin position="1"/>
        <end position="12"/>
    </location>
</feature>
<comment type="caution">
    <text evidence="2">The sequence shown here is derived from an EMBL/GenBank/DDBJ whole genome shotgun (WGS) entry which is preliminary data.</text>
</comment>
<evidence type="ECO:0000313" key="2">
    <source>
        <dbReference type="EMBL" id="KAF7511908.1"/>
    </source>
</evidence>
<evidence type="ECO:0000313" key="3">
    <source>
        <dbReference type="Proteomes" id="UP000606974"/>
    </source>
</evidence>
<sequence>MPYRLRRTEHPDSMQSSSLYSGRPQASSKSAGHFDPFDLARRLEAHQAQCKEAYRLHQQRVKQREAAKNLHSEAGEIDMRKPDGSASQAWERTVKNSNAIAKTTSMTGQDSVKANVELLPQSNQSHNAHLPRSRLLPSARTASASGTSVARERTSPGSACVAHDISKQILHSPAVGRPHYPIQTTRSGKRSRIKPQNFEIHSSNTSLACRRKTGAMDVPNNATRKGEGGLKNGIYVPRYAASGLVMSTVPGVTDRNKLLGQLSQGDPFQRGTNPNAMRAIPVNASPVQSKPKVKHCTRQCNSAILADSSPSTVVDGNTQRCEHELGTGEATEPRLEPVVKEDVLPSREECREREQRQRRTLRAKISSLMISSQRKPVENASLSEEPLVRPTISRRRSMLIMFK</sequence>